<dbReference type="RefSeq" id="WP_074223311.1">
    <property type="nucleotide sequence ID" value="NZ_FSRC01000001.1"/>
</dbReference>
<accession>A0A1N6DA69</accession>
<dbReference type="EMBL" id="FSRC01000001">
    <property type="protein sequence ID" value="SIN67584.1"/>
    <property type="molecule type" value="Genomic_DNA"/>
</dbReference>
<name>A0A1N6DA69_9BACT</name>
<evidence type="ECO:0000313" key="3">
    <source>
        <dbReference type="EMBL" id="SIN67584.1"/>
    </source>
</evidence>
<evidence type="ECO:0000256" key="1">
    <source>
        <dbReference type="ARBA" id="ARBA00008791"/>
    </source>
</evidence>
<comment type="similarity">
    <text evidence="1">Belongs to the universal stress protein A family.</text>
</comment>
<organism evidence="3 4">
    <name type="scientific">Algoriphagus halophilus</name>
    <dbReference type="NCBI Taxonomy" id="226505"/>
    <lineage>
        <taxon>Bacteria</taxon>
        <taxon>Pseudomonadati</taxon>
        <taxon>Bacteroidota</taxon>
        <taxon>Cytophagia</taxon>
        <taxon>Cytophagales</taxon>
        <taxon>Cyclobacteriaceae</taxon>
        <taxon>Algoriphagus</taxon>
    </lineage>
</organism>
<dbReference type="PANTHER" id="PTHR46268:SF6">
    <property type="entry name" value="UNIVERSAL STRESS PROTEIN UP12"/>
    <property type="match status" value="1"/>
</dbReference>
<dbReference type="Gene3D" id="3.40.50.12370">
    <property type="match status" value="1"/>
</dbReference>
<proteinExistence type="inferred from homology"/>
<dbReference type="OrthoDB" id="1522603at2"/>
<protein>
    <submittedName>
        <fullName evidence="3">Nucleotide-binding universal stress protein, UspA family</fullName>
    </submittedName>
</protein>
<dbReference type="PRINTS" id="PR01438">
    <property type="entry name" value="UNVRSLSTRESS"/>
</dbReference>
<dbReference type="Proteomes" id="UP000185221">
    <property type="component" value="Unassembled WGS sequence"/>
</dbReference>
<dbReference type="SUPFAM" id="SSF52402">
    <property type="entry name" value="Adenine nucleotide alpha hydrolases-like"/>
    <property type="match status" value="2"/>
</dbReference>
<dbReference type="Pfam" id="PF00582">
    <property type="entry name" value="Usp"/>
    <property type="match status" value="1"/>
</dbReference>
<dbReference type="InterPro" id="IPR006015">
    <property type="entry name" value="Universal_stress_UspA"/>
</dbReference>
<evidence type="ECO:0000313" key="4">
    <source>
        <dbReference type="Proteomes" id="UP000185221"/>
    </source>
</evidence>
<sequence>MKTILVPFDFSPYAVAALQTAYKISHKSGAEILCVTVVPTELDWEFLSEEAKAKHSQVLDEYNEAMEVLPSYLRNIAPAKAPIKPIVKIGVPFESILQVAKEYSTDLIVLGAYGKGNGGVNFIGSTLQKILRNSPYPVLAVKELLDGNGFRKVGFASNFDPASKTAFERIKPLVKLFRASVHLVFVNTPAHFTNSIEVEERMNHFMKGFEELTFHKHVFNYSDPETGLEKFSDLHKIGLMAMVSGHHEKIPNYQIGTTETLVFQSDLAVLSIKV</sequence>
<dbReference type="AlphaFoldDB" id="A0A1N6DA69"/>
<reference evidence="4" key="1">
    <citation type="submission" date="2016-11" db="EMBL/GenBank/DDBJ databases">
        <authorList>
            <person name="Varghese N."/>
            <person name="Submissions S."/>
        </authorList>
    </citation>
    <scope>NUCLEOTIDE SEQUENCE [LARGE SCALE GENOMIC DNA]</scope>
    <source>
        <strain evidence="4">DSM 15292</strain>
    </source>
</reference>
<dbReference type="InterPro" id="IPR006016">
    <property type="entry name" value="UspA"/>
</dbReference>
<gene>
    <name evidence="3" type="ORF">SAMN05444394_0569</name>
</gene>
<evidence type="ECO:0000259" key="2">
    <source>
        <dbReference type="Pfam" id="PF00582"/>
    </source>
</evidence>
<dbReference type="PANTHER" id="PTHR46268">
    <property type="entry name" value="STRESS RESPONSE PROTEIN NHAX"/>
    <property type="match status" value="1"/>
</dbReference>
<dbReference type="CDD" id="cd00293">
    <property type="entry name" value="USP-like"/>
    <property type="match status" value="1"/>
</dbReference>
<keyword evidence="4" id="KW-1185">Reference proteome</keyword>
<feature type="domain" description="UspA" evidence="2">
    <location>
        <begin position="1"/>
        <end position="142"/>
    </location>
</feature>
<dbReference type="STRING" id="226505.SAMN05444394_0569"/>